<sequence>MKTLFFSVCLFLASVSATAQQRYSQEMAQSQGKQWTHGKSWDYVNGLVAKSLLNLCEQYQYADWTGNYYQWAKEYADNAINPDGTFKNFKKGNIDNINSGKVLFALYKREKELDKQNGTDNASRYKKAADFLHDYLVNDYSRIQSGDAKGCFFHKDIYPDQMWLDGLYMGAAFYAEWQANFEPDNEQAWTDIAHQFKTIARHTYDKDKQLYYHAWSANPEDSNSFWANKTEPYKGCSKEFWGRGMGWYFAALVDVLEVMPKTHADYKELVTITNTVAKGLKRWQDKTSGVWYQLLQYDNSYVGECGIANYLESSASSMFTYAYLKGVRLGILPKSYEKVAEKAYQGLLKTFVTSNNDGTINLNQSCRSAGLGPAKDPSRDGSASYYLCGKDVTIVSNEGKAIGPFIMASLEYELKK</sequence>
<keyword evidence="5" id="KW-1185">Reference proteome</keyword>
<keyword evidence="2" id="KW-0732">Signal</keyword>
<dbReference type="PANTHER" id="PTHR33886">
    <property type="entry name" value="UNSATURATED RHAMNOGALACTURONAN HYDROLASE (EUROFUNG)"/>
    <property type="match status" value="1"/>
</dbReference>
<dbReference type="Proteomes" id="UP000285864">
    <property type="component" value="Unassembled WGS sequence"/>
</dbReference>
<evidence type="ECO:0000313" key="4">
    <source>
        <dbReference type="EMBL" id="RGR92287.1"/>
    </source>
</evidence>
<evidence type="ECO:0000256" key="1">
    <source>
        <dbReference type="ARBA" id="ARBA00022801"/>
    </source>
</evidence>
<dbReference type="GO" id="GO:0005975">
    <property type="term" value="P:carbohydrate metabolic process"/>
    <property type="evidence" value="ECO:0007669"/>
    <property type="project" value="InterPro"/>
</dbReference>
<gene>
    <name evidence="4" type="ORF">DWY20_12840</name>
    <name evidence="3" type="ORF">K8U81_13400</name>
</gene>
<feature type="signal peptide" evidence="2">
    <location>
        <begin position="1"/>
        <end position="19"/>
    </location>
</feature>
<reference evidence="3" key="2">
    <citation type="journal article" date="2021" name="PeerJ">
        <title>Extensive microbial diversity within the chicken gut microbiome revealed by metagenomics and culture.</title>
        <authorList>
            <person name="Gilroy R."/>
            <person name="Ravi A."/>
            <person name="Getino M."/>
            <person name="Pursley I."/>
            <person name="Horton D.L."/>
            <person name="Alikhan N.F."/>
            <person name="Baker D."/>
            <person name="Gharbi K."/>
            <person name="Hall N."/>
            <person name="Watson M."/>
            <person name="Adriaenssens E.M."/>
            <person name="Foster-Nyarko E."/>
            <person name="Jarju S."/>
            <person name="Secka A."/>
            <person name="Antonio M."/>
            <person name="Oren A."/>
            <person name="Chaudhuri R.R."/>
            <person name="La Ragione R."/>
            <person name="Hildebrand F."/>
            <person name="Pallen M.J."/>
        </authorList>
    </citation>
    <scope>NUCLEOTIDE SEQUENCE</scope>
    <source>
        <strain evidence="3">CHK165-8395</strain>
    </source>
</reference>
<dbReference type="EMBL" id="DYXD01000283">
    <property type="protein sequence ID" value="HJF09157.1"/>
    <property type="molecule type" value="Genomic_DNA"/>
</dbReference>
<reference evidence="3" key="3">
    <citation type="submission" date="2021-09" db="EMBL/GenBank/DDBJ databases">
        <authorList>
            <person name="Gilroy R."/>
        </authorList>
    </citation>
    <scope>NUCLEOTIDE SEQUENCE</scope>
    <source>
        <strain evidence="3">CHK165-8395</strain>
    </source>
</reference>
<name>A0A412GBX6_9BACT</name>
<protein>
    <submittedName>
        <fullName evidence="4">Glycoside hydrolase family 88 protein</fullName>
    </submittedName>
</protein>
<proteinExistence type="predicted"/>
<dbReference type="Pfam" id="PF07470">
    <property type="entry name" value="Glyco_hydro_88"/>
    <property type="match status" value="1"/>
</dbReference>
<dbReference type="PANTHER" id="PTHR33886:SF8">
    <property type="entry name" value="UNSATURATED RHAMNOGALACTURONAN HYDROLASE (EUROFUNG)"/>
    <property type="match status" value="1"/>
</dbReference>
<dbReference type="AlphaFoldDB" id="A0A412GBX6"/>
<dbReference type="InterPro" id="IPR052043">
    <property type="entry name" value="PolySaccharide_Degr_Enz"/>
</dbReference>
<dbReference type="InterPro" id="IPR012341">
    <property type="entry name" value="6hp_glycosidase-like_sf"/>
</dbReference>
<evidence type="ECO:0000313" key="3">
    <source>
        <dbReference type="EMBL" id="HJF09157.1"/>
    </source>
</evidence>
<comment type="caution">
    <text evidence="4">The sequence shown here is derived from an EMBL/GenBank/DDBJ whole genome shotgun (WGS) entry which is preliminary data.</text>
</comment>
<dbReference type="InterPro" id="IPR008928">
    <property type="entry name" value="6-hairpin_glycosidase_sf"/>
</dbReference>
<dbReference type="EMBL" id="QRUU01000071">
    <property type="protein sequence ID" value="RGR92287.1"/>
    <property type="molecule type" value="Genomic_DNA"/>
</dbReference>
<dbReference type="Gene3D" id="1.50.10.10">
    <property type="match status" value="1"/>
</dbReference>
<organism evidence="4 5">
    <name type="scientific">Phocaeicola coprocola</name>
    <dbReference type="NCBI Taxonomy" id="310298"/>
    <lineage>
        <taxon>Bacteria</taxon>
        <taxon>Pseudomonadati</taxon>
        <taxon>Bacteroidota</taxon>
        <taxon>Bacteroidia</taxon>
        <taxon>Bacteroidales</taxon>
        <taxon>Bacteroidaceae</taxon>
        <taxon>Phocaeicola</taxon>
    </lineage>
</organism>
<evidence type="ECO:0000256" key="2">
    <source>
        <dbReference type="SAM" id="SignalP"/>
    </source>
</evidence>
<dbReference type="InterPro" id="IPR010905">
    <property type="entry name" value="Glyco_hydro_88"/>
</dbReference>
<dbReference type="RefSeq" id="WP_118485145.1">
    <property type="nucleotide sequence ID" value="NZ_CATZZN010000012.1"/>
</dbReference>
<dbReference type="GeneID" id="79860765"/>
<feature type="chain" id="PRO_5042367658" evidence="2">
    <location>
        <begin position="20"/>
        <end position="416"/>
    </location>
</feature>
<keyword evidence="1 4" id="KW-0378">Hydrolase</keyword>
<evidence type="ECO:0000313" key="5">
    <source>
        <dbReference type="Proteomes" id="UP000285864"/>
    </source>
</evidence>
<accession>A0A412GBX6</accession>
<dbReference type="GO" id="GO:0016787">
    <property type="term" value="F:hydrolase activity"/>
    <property type="evidence" value="ECO:0007669"/>
    <property type="project" value="UniProtKB-KW"/>
</dbReference>
<dbReference type="SUPFAM" id="SSF48208">
    <property type="entry name" value="Six-hairpin glycosidases"/>
    <property type="match status" value="1"/>
</dbReference>
<dbReference type="Proteomes" id="UP000718012">
    <property type="component" value="Unassembled WGS sequence"/>
</dbReference>
<reference evidence="4 5" key="1">
    <citation type="submission" date="2018-08" db="EMBL/GenBank/DDBJ databases">
        <title>A genome reference for cultivated species of the human gut microbiota.</title>
        <authorList>
            <person name="Zou Y."/>
            <person name="Xue W."/>
            <person name="Luo G."/>
        </authorList>
    </citation>
    <scope>NUCLEOTIDE SEQUENCE [LARGE SCALE GENOMIC DNA]</scope>
    <source>
        <strain evidence="4 5">AF24-2</strain>
    </source>
</reference>